<name>A0ABS7YQ04_9VIBR</name>
<comment type="caution">
    <text evidence="2">The sequence shown here is derived from an EMBL/GenBank/DDBJ whole genome shotgun (WGS) entry which is preliminary data.</text>
</comment>
<keyword evidence="1" id="KW-1133">Transmembrane helix</keyword>
<keyword evidence="1" id="KW-0472">Membrane</keyword>
<evidence type="ECO:0000313" key="3">
    <source>
        <dbReference type="Proteomes" id="UP001199044"/>
    </source>
</evidence>
<reference evidence="3" key="1">
    <citation type="submission" date="2023-07" db="EMBL/GenBank/DDBJ databases">
        <title>Molecular identification of indigenous halophilic bacteria isolated from red sea cost, biodegradation of synthetic dyes and assessment of degraded metabolite toxicity.</title>
        <authorList>
            <person name="Chaieb K."/>
            <person name="Altayb H.N."/>
        </authorList>
    </citation>
    <scope>NUCLEOTIDE SEQUENCE [LARGE SCALE GENOMIC DNA]</scope>
    <source>
        <strain evidence="3">K20</strain>
    </source>
</reference>
<dbReference type="Proteomes" id="UP001199044">
    <property type="component" value="Unassembled WGS sequence"/>
</dbReference>
<evidence type="ECO:0000313" key="2">
    <source>
        <dbReference type="EMBL" id="MCA2017458.1"/>
    </source>
</evidence>
<accession>A0ABS7YQ04</accession>
<feature type="transmembrane region" description="Helical" evidence="1">
    <location>
        <begin position="9"/>
        <end position="27"/>
    </location>
</feature>
<evidence type="ECO:0000256" key="1">
    <source>
        <dbReference type="SAM" id="Phobius"/>
    </source>
</evidence>
<dbReference type="RefSeq" id="WP_225251183.1">
    <property type="nucleotide sequence ID" value="NZ_CP152308.1"/>
</dbReference>
<organism evidence="2 3">
    <name type="scientific">Vibrio tritonius</name>
    <dbReference type="NCBI Taxonomy" id="1435069"/>
    <lineage>
        <taxon>Bacteria</taxon>
        <taxon>Pseudomonadati</taxon>
        <taxon>Pseudomonadota</taxon>
        <taxon>Gammaproteobacteria</taxon>
        <taxon>Vibrionales</taxon>
        <taxon>Vibrionaceae</taxon>
        <taxon>Vibrio</taxon>
    </lineage>
</organism>
<dbReference type="EMBL" id="JAIWIU010000105">
    <property type="protein sequence ID" value="MCA2017458.1"/>
    <property type="molecule type" value="Genomic_DNA"/>
</dbReference>
<keyword evidence="1" id="KW-0812">Transmembrane</keyword>
<evidence type="ECO:0008006" key="4">
    <source>
        <dbReference type="Google" id="ProtNLM"/>
    </source>
</evidence>
<keyword evidence="3" id="KW-1185">Reference proteome</keyword>
<gene>
    <name evidence="2" type="ORF">LDJ79_15140</name>
</gene>
<protein>
    <recommendedName>
        <fullName evidence="4">Diguanylate cyclase</fullName>
    </recommendedName>
</protein>
<sequence>MTQWLKDRFYILATSLAIVVSAILYFYLLQDWALNLLVLVGSAVIIHRFCNTHLQKII</sequence>
<proteinExistence type="predicted"/>
<feature type="transmembrane region" description="Helical" evidence="1">
    <location>
        <begin position="33"/>
        <end position="50"/>
    </location>
</feature>